<feature type="domain" description="Signal transduction histidine kinase internal region" evidence="2">
    <location>
        <begin position="313"/>
        <end position="393"/>
    </location>
</feature>
<keyword evidence="4" id="KW-1185">Reference proteome</keyword>
<dbReference type="EMBL" id="CP024201">
    <property type="protein sequence ID" value="ATQ42961.1"/>
    <property type="molecule type" value="Genomic_DNA"/>
</dbReference>
<dbReference type="AlphaFoldDB" id="A0A2D2AYA3"/>
<evidence type="ECO:0000259" key="2">
    <source>
        <dbReference type="Pfam" id="PF06580"/>
    </source>
</evidence>
<dbReference type="Pfam" id="PF06580">
    <property type="entry name" value="His_kinase"/>
    <property type="match status" value="1"/>
</dbReference>
<dbReference type="PANTHER" id="PTHR34220:SF7">
    <property type="entry name" value="SENSOR HISTIDINE KINASE YPDA"/>
    <property type="match status" value="1"/>
</dbReference>
<feature type="transmembrane region" description="Helical" evidence="1">
    <location>
        <begin position="194"/>
        <end position="215"/>
    </location>
</feature>
<evidence type="ECO:0000256" key="1">
    <source>
        <dbReference type="SAM" id="Phobius"/>
    </source>
</evidence>
<keyword evidence="1" id="KW-0472">Membrane</keyword>
<feature type="transmembrane region" description="Helical" evidence="1">
    <location>
        <begin position="160"/>
        <end position="182"/>
    </location>
</feature>
<dbReference type="PANTHER" id="PTHR34220">
    <property type="entry name" value="SENSOR HISTIDINE KINASE YPDA"/>
    <property type="match status" value="1"/>
</dbReference>
<dbReference type="KEGG" id="cmb:CSW64_11345"/>
<evidence type="ECO:0000313" key="3">
    <source>
        <dbReference type="EMBL" id="ATQ42961.1"/>
    </source>
</evidence>
<sequence>MPRPRVGAPQQLDQSIRRLEGAGLPCRRHRANAARNARVGPPAQLGEFQHADAFAAQYVQQHDQLAQTQARRGAFDFAQQIQQHIRNLVRFVPHAPSQPRRIGGHSGAASRRFVATTARFSDWALRSDGGLCFLRLAGDRMTDDGDFETRPWAFTRLDGMVVVLTFVFWTINALQLGARTLISPSSLNQFEGIGLARLASLATGIALTLLMWLFLRRLGETRAFAWFWRAAALGLVVCLVHTVLNGAYFWLLTDYHEQAGERFLDPRSVASTYISFLWPIMTWSALCAIIVAGDNLNRQRIRTALAQAAAQQAQLAALRLQIQPHFLFNTLNSISSLIGDGRTREADTTVLRLAAFLKHTLSAAPRELVRLESELDGQGRYLDIEEVRFPDRLRRRLAVAPDTVGAMVPSLILQPFVENAVKHGLSRSLDLMTVEIGARREGSRLWLWVSDDGPGGGVAGVRGLGRSLENAEQRLALLYGPEAALRYGPTPSGGWRVDVELPFEVAA</sequence>
<dbReference type="OrthoDB" id="2514702at2"/>
<dbReference type="InterPro" id="IPR010559">
    <property type="entry name" value="Sig_transdc_His_kin_internal"/>
</dbReference>
<feature type="transmembrane region" description="Helical" evidence="1">
    <location>
        <begin position="270"/>
        <end position="292"/>
    </location>
</feature>
<name>A0A2D2AYA3_9CAUL</name>
<gene>
    <name evidence="3" type="ORF">CSW64_11345</name>
</gene>
<feature type="transmembrane region" description="Helical" evidence="1">
    <location>
        <begin position="227"/>
        <end position="250"/>
    </location>
</feature>
<proteinExistence type="predicted"/>
<evidence type="ECO:0000313" key="4">
    <source>
        <dbReference type="Proteomes" id="UP000228945"/>
    </source>
</evidence>
<reference evidence="3 4" key="1">
    <citation type="submission" date="2017-10" db="EMBL/GenBank/DDBJ databases">
        <title>Genome sequence of Caulobacter mirabilis FWC38.</title>
        <authorList>
            <person name="Fiebig A."/>
            <person name="Crosson S."/>
        </authorList>
    </citation>
    <scope>NUCLEOTIDE SEQUENCE [LARGE SCALE GENOMIC DNA]</scope>
    <source>
        <strain evidence="3 4">FWC 38</strain>
    </source>
</reference>
<dbReference type="Proteomes" id="UP000228945">
    <property type="component" value="Chromosome"/>
</dbReference>
<dbReference type="GO" id="GO:0016020">
    <property type="term" value="C:membrane"/>
    <property type="evidence" value="ECO:0007669"/>
    <property type="project" value="InterPro"/>
</dbReference>
<dbReference type="InterPro" id="IPR036890">
    <property type="entry name" value="HATPase_C_sf"/>
</dbReference>
<accession>A0A2D2AYA3</accession>
<organism evidence="3 4">
    <name type="scientific">Caulobacter mirabilis</name>
    <dbReference type="NCBI Taxonomy" id="69666"/>
    <lineage>
        <taxon>Bacteria</taxon>
        <taxon>Pseudomonadati</taxon>
        <taxon>Pseudomonadota</taxon>
        <taxon>Alphaproteobacteria</taxon>
        <taxon>Caulobacterales</taxon>
        <taxon>Caulobacteraceae</taxon>
        <taxon>Caulobacter</taxon>
    </lineage>
</organism>
<dbReference type="Gene3D" id="3.30.565.10">
    <property type="entry name" value="Histidine kinase-like ATPase, C-terminal domain"/>
    <property type="match status" value="1"/>
</dbReference>
<keyword evidence="1" id="KW-1133">Transmembrane helix</keyword>
<protein>
    <recommendedName>
        <fullName evidence="2">Signal transduction histidine kinase internal region domain-containing protein</fullName>
    </recommendedName>
</protein>
<keyword evidence="1" id="KW-0812">Transmembrane</keyword>
<dbReference type="InterPro" id="IPR050640">
    <property type="entry name" value="Bact_2-comp_sensor_kinase"/>
</dbReference>
<dbReference type="SUPFAM" id="SSF55874">
    <property type="entry name" value="ATPase domain of HSP90 chaperone/DNA topoisomerase II/histidine kinase"/>
    <property type="match status" value="1"/>
</dbReference>
<dbReference type="GO" id="GO:0000155">
    <property type="term" value="F:phosphorelay sensor kinase activity"/>
    <property type="evidence" value="ECO:0007669"/>
    <property type="project" value="InterPro"/>
</dbReference>